<evidence type="ECO:0000256" key="6">
    <source>
        <dbReference type="ARBA" id="ARBA00022741"/>
    </source>
</evidence>
<dbReference type="GO" id="GO:0005886">
    <property type="term" value="C:plasma membrane"/>
    <property type="evidence" value="ECO:0007669"/>
    <property type="project" value="TreeGrafter"/>
</dbReference>
<evidence type="ECO:0000256" key="5">
    <source>
        <dbReference type="ARBA" id="ARBA00022679"/>
    </source>
</evidence>
<dbReference type="GO" id="GO:0009245">
    <property type="term" value="P:lipid A biosynthetic process"/>
    <property type="evidence" value="ECO:0007669"/>
    <property type="project" value="UniProtKB-KW"/>
</dbReference>
<name>A0A382RBZ1_9ZZZZ</name>
<dbReference type="PANTHER" id="PTHR42724:SF1">
    <property type="entry name" value="TETRAACYLDISACCHARIDE 4'-KINASE, MITOCHONDRIAL-RELATED"/>
    <property type="match status" value="1"/>
</dbReference>
<dbReference type="InterPro" id="IPR003758">
    <property type="entry name" value="LpxK"/>
</dbReference>
<evidence type="ECO:0000256" key="7">
    <source>
        <dbReference type="ARBA" id="ARBA00022777"/>
    </source>
</evidence>
<dbReference type="GO" id="GO:0009244">
    <property type="term" value="P:lipopolysaccharide core region biosynthetic process"/>
    <property type="evidence" value="ECO:0007669"/>
    <property type="project" value="TreeGrafter"/>
</dbReference>
<keyword evidence="8" id="KW-0067">ATP-binding</keyword>
<evidence type="ECO:0000256" key="9">
    <source>
        <dbReference type="ARBA" id="ARBA00023098"/>
    </source>
</evidence>
<keyword evidence="5" id="KW-0808">Transferase</keyword>
<dbReference type="InterPro" id="IPR027417">
    <property type="entry name" value="P-loop_NTPase"/>
</dbReference>
<dbReference type="PANTHER" id="PTHR42724">
    <property type="entry name" value="TETRAACYLDISACCHARIDE 4'-KINASE"/>
    <property type="match status" value="1"/>
</dbReference>
<evidence type="ECO:0000256" key="1">
    <source>
        <dbReference type="ARBA" id="ARBA00004870"/>
    </source>
</evidence>
<dbReference type="GO" id="GO:0005524">
    <property type="term" value="F:ATP binding"/>
    <property type="evidence" value="ECO:0007669"/>
    <property type="project" value="UniProtKB-KW"/>
</dbReference>
<dbReference type="EC" id="2.7.1.130" evidence="2"/>
<feature type="non-terminal residue" evidence="10">
    <location>
        <position position="94"/>
    </location>
</feature>
<reference evidence="10" key="1">
    <citation type="submission" date="2018-05" db="EMBL/GenBank/DDBJ databases">
        <authorList>
            <person name="Lanie J.A."/>
            <person name="Ng W.-L."/>
            <person name="Kazmierczak K.M."/>
            <person name="Andrzejewski T.M."/>
            <person name="Davidsen T.M."/>
            <person name="Wayne K.J."/>
            <person name="Tettelin H."/>
            <person name="Glass J.I."/>
            <person name="Rusch D."/>
            <person name="Podicherti R."/>
            <person name="Tsui H.-C.T."/>
            <person name="Winkler M.E."/>
        </authorList>
    </citation>
    <scope>NUCLEOTIDE SEQUENCE</scope>
</reference>
<dbReference type="AlphaFoldDB" id="A0A382RBZ1"/>
<proteinExistence type="predicted"/>
<comment type="pathway">
    <text evidence="1">Glycolipid biosynthesis; lipid IV(A) biosynthesis; lipid IV(A) from (3R)-3-hydroxytetradecanoyl-[acyl-carrier-protein] and UDP-N-acetyl-alpha-D-glucosamine: step 6/6.</text>
</comment>
<keyword evidence="4" id="KW-0441">Lipid A biosynthesis</keyword>
<evidence type="ECO:0000256" key="2">
    <source>
        <dbReference type="ARBA" id="ARBA00012071"/>
    </source>
</evidence>
<gene>
    <name evidence="10" type="ORF">METZ01_LOCUS348053</name>
</gene>
<dbReference type="SUPFAM" id="SSF52540">
    <property type="entry name" value="P-loop containing nucleoside triphosphate hydrolases"/>
    <property type="match status" value="1"/>
</dbReference>
<accession>A0A382RBZ1</accession>
<keyword evidence="9" id="KW-0443">Lipid metabolism</keyword>
<evidence type="ECO:0000256" key="3">
    <source>
        <dbReference type="ARBA" id="ARBA00022516"/>
    </source>
</evidence>
<sequence>MVVVLLRKKHQSNNDLQKLSVPVIVIGNISVGGTGKTPLLIALANILKSKGINPGIISRGYGGKAATYPLEVSLDTNVTECGDEAILLAEKTGC</sequence>
<evidence type="ECO:0000256" key="4">
    <source>
        <dbReference type="ARBA" id="ARBA00022556"/>
    </source>
</evidence>
<evidence type="ECO:0000256" key="8">
    <source>
        <dbReference type="ARBA" id="ARBA00022840"/>
    </source>
</evidence>
<keyword evidence="3" id="KW-0444">Lipid biosynthesis</keyword>
<dbReference type="Pfam" id="PF02606">
    <property type="entry name" value="LpxK"/>
    <property type="match status" value="1"/>
</dbReference>
<evidence type="ECO:0000313" key="10">
    <source>
        <dbReference type="EMBL" id="SVC95199.1"/>
    </source>
</evidence>
<organism evidence="10">
    <name type="scientific">marine metagenome</name>
    <dbReference type="NCBI Taxonomy" id="408172"/>
    <lineage>
        <taxon>unclassified sequences</taxon>
        <taxon>metagenomes</taxon>
        <taxon>ecological metagenomes</taxon>
    </lineage>
</organism>
<dbReference type="GO" id="GO:0009029">
    <property type="term" value="F:lipid-A 4'-kinase activity"/>
    <property type="evidence" value="ECO:0007669"/>
    <property type="project" value="UniProtKB-EC"/>
</dbReference>
<protein>
    <recommendedName>
        <fullName evidence="2">tetraacyldisaccharide 4'-kinase</fullName>
        <ecNumber evidence="2">2.7.1.130</ecNumber>
    </recommendedName>
</protein>
<keyword evidence="6" id="KW-0547">Nucleotide-binding</keyword>
<keyword evidence="7" id="KW-0418">Kinase</keyword>
<dbReference type="EMBL" id="UINC01120607">
    <property type="protein sequence ID" value="SVC95199.1"/>
    <property type="molecule type" value="Genomic_DNA"/>
</dbReference>
<dbReference type="UniPathway" id="UPA00359">
    <property type="reaction ID" value="UER00482"/>
</dbReference>